<comment type="caution">
    <text evidence="2">The sequence shown here is derived from an EMBL/GenBank/DDBJ whole genome shotgun (WGS) entry which is preliminary data.</text>
</comment>
<evidence type="ECO:0000313" key="2">
    <source>
        <dbReference type="EMBL" id="KAF4407086.1"/>
    </source>
</evidence>
<accession>A0ABQ7FDE9</accession>
<evidence type="ECO:0000259" key="1">
    <source>
        <dbReference type="Pfam" id="PF15644"/>
    </source>
</evidence>
<dbReference type="RefSeq" id="WP_107644961.1">
    <property type="nucleotide sequence ID" value="NZ_WHPN01000332.1"/>
</dbReference>
<dbReference type="EMBL" id="WHPN01000332">
    <property type="protein sequence ID" value="KAF4407086.1"/>
    <property type="molecule type" value="Genomic_DNA"/>
</dbReference>
<dbReference type="Pfam" id="PF15644">
    <property type="entry name" value="Gln_amidase"/>
    <property type="match status" value="1"/>
</dbReference>
<proteinExistence type="predicted"/>
<evidence type="ECO:0000313" key="3">
    <source>
        <dbReference type="Proteomes" id="UP000621266"/>
    </source>
</evidence>
<feature type="domain" description="Tox-PL" evidence="1">
    <location>
        <begin position="149"/>
        <end position="258"/>
    </location>
</feature>
<reference evidence="2 3" key="1">
    <citation type="submission" date="2019-10" db="EMBL/GenBank/DDBJ databases">
        <title>Streptomyces tenebrisbrunneis sp.nov., an endogenous actinomycete isolated from of Lycium ruthenicum.</title>
        <authorList>
            <person name="Ma L."/>
        </authorList>
    </citation>
    <scope>NUCLEOTIDE SEQUENCE [LARGE SCALE GENOMIC DNA]</scope>
    <source>
        <strain evidence="2 3">TRM 66187</strain>
    </source>
</reference>
<sequence>MLGGAADVLALQRSAGNAAVARAVEAQRQGHAHGTTGPVLPVQRVSGTRAPGSLDNPREYGPGKMKAFREKDQKHLEKVFPREADGTFQKFPDPIAPATELVGGLLKQLKKIVPGSDAGQGSASDLEAAAWVKALNSRRGKGDDAYRRNCIDAARSFVASWSGNPTVAAGVHNTGPRDVESGGNQTAAAMLGGSFGGVEAPPGTQVQGEWGVVAARLAQAGHGACSIVVFRREETNLVHAVNGVNHNGRIVWVDPQMGLVSSQPMYNGDLFQTITIDSLFRQVDAPAASTTALQIPTRDQL</sequence>
<gene>
    <name evidence="2" type="ORF">GCU69_21415</name>
</gene>
<dbReference type="Proteomes" id="UP000621266">
    <property type="component" value="Unassembled WGS sequence"/>
</dbReference>
<protein>
    <recommendedName>
        <fullName evidence="1">Tox-PL domain-containing protein</fullName>
    </recommendedName>
</protein>
<name>A0ABQ7FDE9_9ACTN</name>
<keyword evidence="3" id="KW-1185">Reference proteome</keyword>
<organism evidence="2 3">
    <name type="scientific">Streptomyces lycii</name>
    <dbReference type="NCBI Taxonomy" id="2654337"/>
    <lineage>
        <taxon>Bacteria</taxon>
        <taxon>Bacillati</taxon>
        <taxon>Actinomycetota</taxon>
        <taxon>Actinomycetes</taxon>
        <taxon>Kitasatosporales</taxon>
        <taxon>Streptomycetaceae</taxon>
        <taxon>Streptomyces</taxon>
    </lineage>
</organism>
<dbReference type="InterPro" id="IPR028908">
    <property type="entry name" value="Tox-PL_dom"/>
</dbReference>